<dbReference type="AlphaFoldDB" id="G5JHN3"/>
<name>G5JHN3_9STAP</name>
<comment type="caution">
    <text evidence="1">The sequence shown here is derived from an EMBL/GenBank/DDBJ whole genome shotgun (WGS) entry which is preliminary data.</text>
</comment>
<gene>
    <name evidence="1" type="ORF">SS7213T_04826</name>
</gene>
<keyword evidence="2" id="KW-1185">Reference proteome</keyword>
<dbReference type="Proteomes" id="UP000005413">
    <property type="component" value="Unassembled WGS sequence"/>
</dbReference>
<proteinExistence type="predicted"/>
<reference evidence="1 2" key="1">
    <citation type="journal article" date="2012" name="BMC Genomics">
        <title>Comparative genomic analysis of the genus Staphylococcus including Staphylococcus aureus and its newly described sister species Staphylococcus simiae.</title>
        <authorList>
            <person name="Suzuki H."/>
            <person name="Lefebure T."/>
            <person name="Pavinski Bitar P."/>
            <person name="Stanhope M.J."/>
        </authorList>
    </citation>
    <scope>NUCLEOTIDE SEQUENCE [LARGE SCALE GENOMIC DNA]</scope>
    <source>
        <strain evidence="1 2">CCM 7213</strain>
    </source>
</reference>
<sequence length="66" mass="7491">MCQKGKVGQKLLKIVNLLSSKCARWTKRVKIVNLLSSKYARWTYLTIASKDCISVPVVKEPKLITI</sequence>
<organism evidence="1 2">
    <name type="scientific">Staphylococcus simiae CCM 7213 = CCUG 51256</name>
    <dbReference type="NCBI Taxonomy" id="911238"/>
    <lineage>
        <taxon>Bacteria</taxon>
        <taxon>Bacillati</taxon>
        <taxon>Bacillota</taxon>
        <taxon>Bacilli</taxon>
        <taxon>Bacillales</taxon>
        <taxon>Staphylococcaceae</taxon>
        <taxon>Staphylococcus</taxon>
    </lineage>
</organism>
<accession>G5JHN3</accession>
<protein>
    <submittedName>
        <fullName evidence="1">Uncharacterized protein</fullName>
    </submittedName>
</protein>
<evidence type="ECO:0000313" key="2">
    <source>
        <dbReference type="Proteomes" id="UP000005413"/>
    </source>
</evidence>
<dbReference type="EMBL" id="AEUN01000344">
    <property type="protein sequence ID" value="EHJ08302.1"/>
    <property type="molecule type" value="Genomic_DNA"/>
</dbReference>
<evidence type="ECO:0000313" key="1">
    <source>
        <dbReference type="EMBL" id="EHJ08302.1"/>
    </source>
</evidence>